<feature type="domain" description="ABC1 atypical kinase-like" evidence="4">
    <location>
        <begin position="118"/>
        <end position="289"/>
    </location>
</feature>
<organism evidence="5 6">
    <name type="scientific">Podarcis muralis</name>
    <name type="common">Wall lizard</name>
    <name type="synonym">Lacerta muralis</name>
    <dbReference type="NCBI Taxonomy" id="64176"/>
    <lineage>
        <taxon>Eukaryota</taxon>
        <taxon>Metazoa</taxon>
        <taxon>Chordata</taxon>
        <taxon>Craniata</taxon>
        <taxon>Vertebrata</taxon>
        <taxon>Euteleostomi</taxon>
        <taxon>Lepidosauria</taxon>
        <taxon>Squamata</taxon>
        <taxon>Bifurcata</taxon>
        <taxon>Unidentata</taxon>
        <taxon>Episquamata</taxon>
        <taxon>Laterata</taxon>
        <taxon>Lacertibaenia</taxon>
        <taxon>Lacertidae</taxon>
        <taxon>Podarcis</taxon>
    </lineage>
</organism>
<protein>
    <recommendedName>
        <fullName evidence="2">AarF domain-containing protein kinase 1</fullName>
    </recommendedName>
</protein>
<dbReference type="AlphaFoldDB" id="A0A670HUV6"/>
<evidence type="ECO:0000256" key="3">
    <source>
        <dbReference type="ARBA" id="ARBA00045626"/>
    </source>
</evidence>
<dbReference type="InterPro" id="IPR011009">
    <property type="entry name" value="Kinase-like_dom_sf"/>
</dbReference>
<dbReference type="InterPro" id="IPR045307">
    <property type="entry name" value="ADCK1_dom"/>
</dbReference>
<name>A0A670HUV6_PODMU</name>
<dbReference type="CDD" id="cd13969">
    <property type="entry name" value="ADCK1-like"/>
    <property type="match status" value="1"/>
</dbReference>
<comment type="function">
    <text evidence="3">Appears to be essential for maintaining mitochondrial cristae formation and mitochondrial function by acting via YME1L1 in a kinase-independent manner to regulate essential mitochondrial structural proteins OPA1 and IMMT. The action of this enzyme is not yet clear. It is not known if it has protein kinase activity and what type of substrate it would phosphorylate (Ser, Thr or Tyr).</text>
</comment>
<reference evidence="5" key="3">
    <citation type="submission" date="2025-09" db="UniProtKB">
        <authorList>
            <consortium name="Ensembl"/>
        </authorList>
    </citation>
    <scope>IDENTIFICATION</scope>
</reference>
<dbReference type="PANTHER" id="PTHR43173">
    <property type="entry name" value="ABC1 FAMILY PROTEIN"/>
    <property type="match status" value="1"/>
</dbReference>
<keyword evidence="6" id="KW-1185">Reference proteome</keyword>
<dbReference type="GO" id="GO:0055088">
    <property type="term" value="P:lipid homeostasis"/>
    <property type="evidence" value="ECO:0007669"/>
    <property type="project" value="TreeGrafter"/>
</dbReference>
<dbReference type="GO" id="GO:0007005">
    <property type="term" value="P:mitochondrion organization"/>
    <property type="evidence" value="ECO:0007669"/>
    <property type="project" value="TreeGrafter"/>
</dbReference>
<dbReference type="Proteomes" id="UP000472272">
    <property type="component" value="Chromosome 1"/>
</dbReference>
<dbReference type="PANTHER" id="PTHR43173:SF19">
    <property type="entry name" value="AARF DOMAIN-CONTAINING PROTEIN KINASE 1"/>
    <property type="match status" value="1"/>
</dbReference>
<sequence length="472" mass="53808">MARRALKLASLATAAAATTGFYLYGNKHLDPNDFGVVRVGRAFATTAVITFDYLTSLRSVSRGTEEYESVKSQVHLRSAERLRDLCCANRGTFIKVGQHLGALDYLLPEEYTRTLKVLHSQAPQSSRQEIEQVILEDLGKGINELFISFEDAPLGAASLAQVHKAVLHDGRTVAVKVQHPKVQTQSSKDILLMEVLVSAVKQIFPDFEFMWLVEESKKNLPLELDFLNEGRNAEKVAHMLRKFDFLKIPKIYWELSTKRVLFMEFMEGGQVNDKAYMERNCINVNEVLSENFRLDYCRLWQALIKSDMKRVQKYSRRLGAGDLYPLFACMLTARSWESVNRGIDRLPVTKQEDVEIRTNAAMYLPQITKLLNSVPRQMLLLLKTNDLLRGIESALQTRASASSFLNMSRCCIRAVSTHQRSKSDSLYRKAQISISEALSLWQINLYELFLRLKGSQLGNWVIAFLSWMHHSS</sequence>
<comment type="similarity">
    <text evidence="1">Belongs to the protein kinase superfamily. ADCK protein kinase family.</text>
</comment>
<dbReference type="Pfam" id="PF03109">
    <property type="entry name" value="ABC1"/>
    <property type="match status" value="1"/>
</dbReference>
<evidence type="ECO:0000313" key="5">
    <source>
        <dbReference type="Ensembl" id="ENSPMRP00000003498.1"/>
    </source>
</evidence>
<evidence type="ECO:0000256" key="2">
    <source>
        <dbReference type="ARBA" id="ARBA00040082"/>
    </source>
</evidence>
<evidence type="ECO:0000259" key="4">
    <source>
        <dbReference type="Pfam" id="PF03109"/>
    </source>
</evidence>
<reference evidence="5 6" key="1">
    <citation type="journal article" date="2019" name="Proc. Natl. Acad. Sci. U.S.A.">
        <title>Regulatory changes in pterin and carotenoid genes underlie balanced color polymorphisms in the wall lizard.</title>
        <authorList>
            <person name="Andrade P."/>
            <person name="Pinho C."/>
            <person name="Perez I de Lanuza G."/>
            <person name="Afonso S."/>
            <person name="Brejcha J."/>
            <person name="Rubin C.J."/>
            <person name="Wallerman O."/>
            <person name="Pereira P."/>
            <person name="Sabatino S.J."/>
            <person name="Bellati A."/>
            <person name="Pellitteri-Rosa D."/>
            <person name="Bosakova Z."/>
            <person name="Bunikis I."/>
            <person name="Carretero M.A."/>
            <person name="Feiner N."/>
            <person name="Marsik P."/>
            <person name="Pauperio F."/>
            <person name="Salvi D."/>
            <person name="Soler L."/>
            <person name="While G.M."/>
            <person name="Uller T."/>
            <person name="Font E."/>
            <person name="Andersson L."/>
            <person name="Carneiro M."/>
        </authorList>
    </citation>
    <scope>NUCLEOTIDE SEQUENCE</scope>
</reference>
<reference evidence="5" key="2">
    <citation type="submission" date="2025-08" db="UniProtKB">
        <authorList>
            <consortium name="Ensembl"/>
        </authorList>
    </citation>
    <scope>IDENTIFICATION</scope>
</reference>
<dbReference type="InterPro" id="IPR051130">
    <property type="entry name" value="Mito_struct-func_regulator"/>
</dbReference>
<dbReference type="SUPFAM" id="SSF56112">
    <property type="entry name" value="Protein kinase-like (PK-like)"/>
    <property type="match status" value="1"/>
</dbReference>
<gene>
    <name evidence="5" type="primary">ADCK1</name>
</gene>
<dbReference type="GO" id="GO:0005743">
    <property type="term" value="C:mitochondrial inner membrane"/>
    <property type="evidence" value="ECO:0007669"/>
    <property type="project" value="TreeGrafter"/>
</dbReference>
<dbReference type="Ensembl" id="ENSPMRT00000003752.1">
    <property type="protein sequence ID" value="ENSPMRP00000003498.1"/>
    <property type="gene ID" value="ENSPMRG00000002454.1"/>
</dbReference>
<accession>A0A670HUV6</accession>
<proteinExistence type="inferred from homology"/>
<evidence type="ECO:0000256" key="1">
    <source>
        <dbReference type="ARBA" id="ARBA00009670"/>
    </source>
</evidence>
<evidence type="ECO:0000313" key="6">
    <source>
        <dbReference type="Proteomes" id="UP000472272"/>
    </source>
</evidence>
<dbReference type="GeneTree" id="ENSGT00940000158221"/>
<dbReference type="InterPro" id="IPR004147">
    <property type="entry name" value="ABC1_dom"/>
</dbReference>